<organism evidence="1 2">
    <name type="scientific">Cellvibrio japonicus (strain Ueda107)</name>
    <name type="common">Pseudomonas fluorescens subsp. cellulosa</name>
    <dbReference type="NCBI Taxonomy" id="498211"/>
    <lineage>
        <taxon>Bacteria</taxon>
        <taxon>Pseudomonadati</taxon>
        <taxon>Pseudomonadota</taxon>
        <taxon>Gammaproteobacteria</taxon>
        <taxon>Cellvibrionales</taxon>
        <taxon>Cellvibrionaceae</taxon>
        <taxon>Cellvibrio</taxon>
    </lineage>
</organism>
<dbReference type="EMBL" id="CP000934">
    <property type="protein sequence ID" value="ACE85061.1"/>
    <property type="molecule type" value="Genomic_DNA"/>
</dbReference>
<dbReference type="KEGG" id="cja:CJA_1143"/>
<dbReference type="eggNOG" id="ENOG5031UWY">
    <property type="taxonomic scope" value="Bacteria"/>
</dbReference>
<evidence type="ECO:0000313" key="2">
    <source>
        <dbReference type="Proteomes" id="UP000001036"/>
    </source>
</evidence>
<dbReference type="STRING" id="498211.CJA_1143"/>
<reference evidence="1 2" key="1">
    <citation type="journal article" date="2008" name="J. Bacteriol.">
        <title>Insights into plant cell wall degradation from the genome sequence of the soil bacterium Cellvibrio japonicus.</title>
        <authorList>
            <person name="Deboy R.T."/>
            <person name="Mongodin E.F."/>
            <person name="Fouts D.E."/>
            <person name="Tailford L.E."/>
            <person name="Khouri H."/>
            <person name="Emerson J.B."/>
            <person name="Mohamoud Y."/>
            <person name="Watkins K."/>
            <person name="Henrissat B."/>
            <person name="Gilbert H.J."/>
            <person name="Nelson K.E."/>
        </authorList>
    </citation>
    <scope>NUCLEOTIDE SEQUENCE [LARGE SCALE GENOMIC DNA]</scope>
    <source>
        <strain evidence="1 2">Ueda107</strain>
    </source>
</reference>
<name>B3PBS9_CELJU</name>
<accession>B3PBS9</accession>
<sequence>MDYQLVITPQDGYLHVQVEGIGNYENAVAMWKQVIEACNTHGIYNILGEQYLTRTLSTSEAFDYPRLFKEVGITHKYRIAWVDNNPRTRDITEFIRDVLTSRFIGKGKLFKNVDDAKAWLLKK</sequence>
<protein>
    <recommendedName>
        <fullName evidence="3">STAS/SEC14 domain-containing protein</fullName>
    </recommendedName>
</protein>
<dbReference type="Proteomes" id="UP000001036">
    <property type="component" value="Chromosome"/>
</dbReference>
<dbReference type="HOGENOM" id="CLU_2011174_0_0_6"/>
<evidence type="ECO:0008006" key="3">
    <source>
        <dbReference type="Google" id="ProtNLM"/>
    </source>
</evidence>
<evidence type="ECO:0000313" key="1">
    <source>
        <dbReference type="EMBL" id="ACE85061.1"/>
    </source>
</evidence>
<dbReference type="AlphaFoldDB" id="B3PBS9"/>
<dbReference type="RefSeq" id="WP_012486791.1">
    <property type="nucleotide sequence ID" value="NC_010995.1"/>
</dbReference>
<keyword evidence="2" id="KW-1185">Reference proteome</keyword>
<proteinExistence type="predicted"/>
<gene>
    <name evidence="1" type="ordered locus">CJA_1143</name>
</gene>